<dbReference type="PANTHER" id="PTHR35369:SF2">
    <property type="entry name" value="BLR3025 PROTEIN"/>
    <property type="match status" value="1"/>
</dbReference>
<keyword evidence="4" id="KW-1185">Reference proteome</keyword>
<evidence type="ECO:0000256" key="1">
    <source>
        <dbReference type="ARBA" id="ARBA00022763"/>
    </source>
</evidence>
<dbReference type="InterPro" id="IPR017961">
    <property type="entry name" value="DNA_pol_Y-fam_little_finger"/>
</dbReference>
<proteinExistence type="predicted"/>
<name>A0A2U8FR64_9BURK</name>
<dbReference type="AlphaFoldDB" id="A0A2U8FR64"/>
<protein>
    <submittedName>
        <fullName evidence="3">DNA polymerase</fullName>
    </submittedName>
</protein>
<dbReference type="SUPFAM" id="SSF56672">
    <property type="entry name" value="DNA/RNA polymerases"/>
    <property type="match status" value="1"/>
</dbReference>
<accession>A0A2U8FR64</accession>
<dbReference type="InterPro" id="IPR043502">
    <property type="entry name" value="DNA/RNA_pol_sf"/>
</dbReference>
<organism evidence="3 4">
    <name type="scientific">Aquabacterium olei</name>
    <dbReference type="NCBI Taxonomy" id="1296669"/>
    <lineage>
        <taxon>Bacteria</taxon>
        <taxon>Pseudomonadati</taxon>
        <taxon>Pseudomonadota</taxon>
        <taxon>Betaproteobacteria</taxon>
        <taxon>Burkholderiales</taxon>
        <taxon>Aquabacterium</taxon>
    </lineage>
</organism>
<dbReference type="Pfam" id="PF11799">
    <property type="entry name" value="IMS_C"/>
    <property type="match status" value="1"/>
</dbReference>
<feature type="domain" description="DNA polymerase Y-family little finger" evidence="2">
    <location>
        <begin position="170"/>
        <end position="269"/>
    </location>
</feature>
<gene>
    <name evidence="3" type="ORF">DEH84_09100</name>
</gene>
<dbReference type="KEGG" id="aon:DEH84_09100"/>
<reference evidence="3 4" key="1">
    <citation type="submission" date="2018-05" db="EMBL/GenBank/DDBJ databases">
        <title>complete genome sequence of Aquabacterium olei NBRC 110486.</title>
        <authorList>
            <person name="Tang B."/>
            <person name="Chang J."/>
            <person name="Zhang L."/>
            <person name="Yang H."/>
        </authorList>
    </citation>
    <scope>NUCLEOTIDE SEQUENCE [LARGE SCALE GENOMIC DNA]</scope>
    <source>
        <strain evidence="3 4">NBRC 110486</strain>
    </source>
</reference>
<dbReference type="PANTHER" id="PTHR35369">
    <property type="entry name" value="BLR3025 PROTEIN-RELATED"/>
    <property type="match status" value="1"/>
</dbReference>
<dbReference type="GO" id="GO:0006281">
    <property type="term" value="P:DNA repair"/>
    <property type="evidence" value="ECO:0007669"/>
    <property type="project" value="InterPro"/>
</dbReference>
<dbReference type="Proteomes" id="UP000244892">
    <property type="component" value="Chromosome"/>
</dbReference>
<keyword evidence="1" id="KW-0227">DNA damage</keyword>
<evidence type="ECO:0000259" key="2">
    <source>
        <dbReference type="Pfam" id="PF11799"/>
    </source>
</evidence>
<sequence length="480" mass="52665">MAPSSGLPALSPDGTADARMLVWWALRFTPRVALLEEAVVLEWQGSQRLFGGRRRLMARLNQGAEQAGCAGWAHARTALGALALARTPRPHPRQLDALPLQALSALAAHQATLSRMGCRTVGDVARLPRDGLSRRFGAALLNALDQARSVVPEAFTWQTLPPVFDERLEFPARVELADELLPACDRLLARLGAWLSAQQLGVRGFTLRWQHDGQRRDAARSGEHVVRLGTATSDVARLRALLVEHLRRLELSAPVGELSLHASDLAAAEPLCDDLFLTPGQGVPLQAEALRTPAGQRRQHEAWVALLERLSVRLGHDRVCAGRLEDDHRLGLDQRWCPWSDTSERPEATAPDALPLIRHALPHPTWLLPEPRPLLLEHDAHGAERPVYQGRLTLLAGPHRIDTGWWNEDAAALRPSGRMVTSQVAEPGTRYAADGPPATTSRDYFLAHSPRAGLLWVYRTRPAVGASLSASAWFLHGVFA</sequence>
<evidence type="ECO:0000313" key="3">
    <source>
        <dbReference type="EMBL" id="AWI53571.1"/>
    </source>
</evidence>
<dbReference type="InterPro" id="IPR050356">
    <property type="entry name" value="SulA_CellDiv_inhibitor"/>
</dbReference>
<dbReference type="CDD" id="cd03468">
    <property type="entry name" value="PolY_like"/>
    <property type="match status" value="1"/>
</dbReference>
<evidence type="ECO:0000313" key="4">
    <source>
        <dbReference type="Proteomes" id="UP000244892"/>
    </source>
</evidence>
<dbReference type="GO" id="GO:0003684">
    <property type="term" value="F:damaged DNA binding"/>
    <property type="evidence" value="ECO:0007669"/>
    <property type="project" value="InterPro"/>
</dbReference>
<dbReference type="EMBL" id="CP029210">
    <property type="protein sequence ID" value="AWI53571.1"/>
    <property type="molecule type" value="Genomic_DNA"/>
</dbReference>